<dbReference type="Gene3D" id="3.90.360.10">
    <property type="entry name" value="Histone acetyl transferase 1 (HAT1), N-terminal domain"/>
    <property type="match status" value="1"/>
</dbReference>
<feature type="site" description="Interaction with histone H4 N-terminus" evidence="11">
    <location>
        <position position="158"/>
    </location>
</feature>
<dbReference type="InterPro" id="IPR037113">
    <property type="entry name" value="Hat1_N_sf"/>
</dbReference>
<comment type="subcellular location">
    <subcellularLocation>
        <location evidence="1">Nucleus</location>
    </subcellularLocation>
</comment>
<dbReference type="OMA" id="WTCDAND"/>
<dbReference type="GO" id="GO:0004402">
    <property type="term" value="F:histone acetyltransferase activity"/>
    <property type="evidence" value="ECO:0007669"/>
    <property type="project" value="InterPro"/>
</dbReference>
<evidence type="ECO:0000256" key="9">
    <source>
        <dbReference type="PIRSR" id="PIRSR038084-1"/>
    </source>
</evidence>
<dbReference type="GO" id="GO:0042393">
    <property type="term" value="F:histone binding"/>
    <property type="evidence" value="ECO:0007669"/>
    <property type="project" value="InterPro"/>
</dbReference>
<name>T1H6S6_MEGSC</name>
<evidence type="ECO:0000256" key="6">
    <source>
        <dbReference type="ARBA" id="ARBA00023242"/>
    </source>
</evidence>
<evidence type="ECO:0000256" key="4">
    <source>
        <dbReference type="ARBA" id="ARBA00021268"/>
    </source>
</evidence>
<dbReference type="STRING" id="36166.T1H6S6"/>
<evidence type="ECO:0000256" key="8">
    <source>
        <dbReference type="ARBA" id="ARBA00048017"/>
    </source>
</evidence>
<comment type="catalytic activity">
    <reaction evidence="8">
        <text>L-lysyl-[protein] + acetyl-CoA = N(6)-acetyl-L-lysyl-[protein] + CoA + H(+)</text>
        <dbReference type="Rhea" id="RHEA:45948"/>
        <dbReference type="Rhea" id="RHEA-COMP:9752"/>
        <dbReference type="Rhea" id="RHEA-COMP:10731"/>
        <dbReference type="ChEBI" id="CHEBI:15378"/>
        <dbReference type="ChEBI" id="CHEBI:29969"/>
        <dbReference type="ChEBI" id="CHEBI:57287"/>
        <dbReference type="ChEBI" id="CHEBI:57288"/>
        <dbReference type="ChEBI" id="CHEBI:61930"/>
        <dbReference type="EC" id="2.3.1.48"/>
    </reaction>
</comment>
<evidence type="ECO:0000256" key="5">
    <source>
        <dbReference type="ARBA" id="ARBA00022679"/>
    </source>
</evidence>
<evidence type="ECO:0000313" key="15">
    <source>
        <dbReference type="Proteomes" id="UP000015102"/>
    </source>
</evidence>
<dbReference type="InterPro" id="IPR016181">
    <property type="entry name" value="Acyl_CoA_acyltransferase"/>
</dbReference>
<dbReference type="InterPro" id="IPR048776">
    <property type="entry name" value="HAT1_C"/>
</dbReference>
<evidence type="ECO:0000256" key="2">
    <source>
        <dbReference type="ARBA" id="ARBA00010543"/>
    </source>
</evidence>
<dbReference type="PIRSF" id="PIRSF038084">
    <property type="entry name" value="HAT-B_cat"/>
    <property type="match status" value="1"/>
</dbReference>
<comment type="similarity">
    <text evidence="2">Belongs to the HAT1 family.</text>
</comment>
<dbReference type="Gene3D" id="3.40.630.30">
    <property type="match status" value="1"/>
</dbReference>
<evidence type="ECO:0000313" key="14">
    <source>
        <dbReference type="EnsemblMetazoa" id="MESCA012409-PA"/>
    </source>
</evidence>
<dbReference type="PANTHER" id="PTHR12046">
    <property type="entry name" value="HISTONE ACETYLTRANSFERASE TYPE B CATALYTIC SUBUNIT"/>
    <property type="match status" value="1"/>
</dbReference>
<keyword evidence="6" id="KW-0539">Nucleus</keyword>
<evidence type="ECO:0000256" key="1">
    <source>
        <dbReference type="ARBA" id="ARBA00004123"/>
    </source>
</evidence>
<dbReference type="Pfam" id="PF21183">
    <property type="entry name" value="HAT1_C"/>
    <property type="match status" value="1"/>
</dbReference>
<keyword evidence="15" id="KW-1185">Reference proteome</keyword>
<evidence type="ECO:0000259" key="12">
    <source>
        <dbReference type="Pfam" id="PF10394"/>
    </source>
</evidence>
<feature type="domain" description="Histone acetyltransferase type B catalytic subunit C-terminal" evidence="13">
    <location>
        <begin position="246"/>
        <end position="297"/>
    </location>
</feature>
<dbReference type="Proteomes" id="UP000015102">
    <property type="component" value="Unassembled WGS sequence"/>
</dbReference>
<sequence length="371" mass="44054">RSVEDLEDGSQKFPPEMAHQIFGENENIFGYEDLAIDLYYTAGPLNIYLDINYGKKADDILKTLMKADDILSSLVDSLPNGICYLTNKAEFVKSLEEAEKFQPFGEVACVHFLDEGVERHFEIYYYNPKFVNFFSRLETFVLWFVDAASYIDLDDPQWNYFLCYEKFKNKKGELQYATVGYSTVYKYYAYPENIRPRISQMLVLPPFQKLGIGTNFIRKMYDHYVGLKNVIDITVEDPSDEFKKMRNYIDSKLCRDLKSFSESNLKKGFSKEMVKEARNELKINPKQSRIVYEILRLFYTNVHDESDYKNYRLSVKQRLNHHYYKQLRCIEKMEKLKIDTSRPLPTPEQRLEQLDEEYKQVEENYELIVDK</sequence>
<reference evidence="14" key="2">
    <citation type="submission" date="2015-06" db="UniProtKB">
        <authorList>
            <consortium name="EnsemblMetazoa"/>
        </authorList>
    </citation>
    <scope>IDENTIFICATION</scope>
</reference>
<keyword evidence="7" id="KW-0012">Acyltransferase</keyword>
<evidence type="ECO:0000256" key="7">
    <source>
        <dbReference type="ARBA" id="ARBA00023315"/>
    </source>
</evidence>
<reference evidence="15" key="1">
    <citation type="submission" date="2013-02" db="EMBL/GenBank/DDBJ databases">
        <authorList>
            <person name="Hughes D."/>
        </authorList>
    </citation>
    <scope>NUCLEOTIDE SEQUENCE</scope>
    <source>
        <strain>Durham</strain>
        <strain evidence="15">NC isolate 2 -- Noor lab</strain>
    </source>
</reference>
<keyword evidence="5" id="KW-0808">Transferase</keyword>
<dbReference type="Gene3D" id="1.10.10.390">
    <property type="match status" value="1"/>
</dbReference>
<proteinExistence type="inferred from homology"/>
<feature type="domain" description="Histone acetyl transferase HAT1 N-terminal" evidence="12">
    <location>
        <begin position="5"/>
        <end position="146"/>
    </location>
</feature>
<dbReference type="InterPro" id="IPR013523">
    <property type="entry name" value="Hist_AcTrfase_HAT1_C"/>
</dbReference>
<feature type="active site" description="Proton donor/acceptor" evidence="9">
    <location>
        <position position="236"/>
    </location>
</feature>
<evidence type="ECO:0000256" key="11">
    <source>
        <dbReference type="PIRSR" id="PIRSR038084-3"/>
    </source>
</evidence>
<accession>T1H6S6</accession>
<evidence type="ECO:0000256" key="3">
    <source>
        <dbReference type="ARBA" id="ARBA00013184"/>
    </source>
</evidence>
<organism evidence="14 15">
    <name type="scientific">Megaselia scalaris</name>
    <name type="common">Humpbacked fly</name>
    <name type="synonym">Phora scalaris</name>
    <dbReference type="NCBI Taxonomy" id="36166"/>
    <lineage>
        <taxon>Eukaryota</taxon>
        <taxon>Metazoa</taxon>
        <taxon>Ecdysozoa</taxon>
        <taxon>Arthropoda</taxon>
        <taxon>Hexapoda</taxon>
        <taxon>Insecta</taxon>
        <taxon>Pterygota</taxon>
        <taxon>Neoptera</taxon>
        <taxon>Endopterygota</taxon>
        <taxon>Diptera</taxon>
        <taxon>Brachycera</taxon>
        <taxon>Muscomorpha</taxon>
        <taxon>Platypezoidea</taxon>
        <taxon>Phoridae</taxon>
        <taxon>Megaseliini</taxon>
        <taxon>Megaselia</taxon>
    </lineage>
</organism>
<dbReference type="GO" id="GO:0005634">
    <property type="term" value="C:nucleus"/>
    <property type="evidence" value="ECO:0007669"/>
    <property type="project" value="UniProtKB-SubCell"/>
</dbReference>
<feature type="region of interest" description="Interaction with histone H4 N-terminus" evidence="10">
    <location>
        <begin position="185"/>
        <end position="187"/>
    </location>
</feature>
<feature type="region of interest" description="Interaction with histone H4 N-terminus" evidence="10">
    <location>
        <begin position="24"/>
        <end position="26"/>
    </location>
</feature>
<dbReference type="GO" id="GO:0000781">
    <property type="term" value="C:chromosome, telomeric region"/>
    <property type="evidence" value="ECO:0007669"/>
    <property type="project" value="GOC"/>
</dbReference>
<dbReference type="HOGENOM" id="CLU_036024_0_0_1"/>
<protein>
    <recommendedName>
        <fullName evidence="4">Histone acetyltransferase type B catalytic subunit</fullName>
        <ecNumber evidence="3">2.3.1.48</ecNumber>
    </recommendedName>
</protein>
<dbReference type="AlphaFoldDB" id="T1H6S6"/>
<dbReference type="GO" id="GO:0031509">
    <property type="term" value="P:subtelomeric heterochromatin formation"/>
    <property type="evidence" value="ECO:0007669"/>
    <property type="project" value="InterPro"/>
</dbReference>
<evidence type="ECO:0000256" key="10">
    <source>
        <dbReference type="PIRSR" id="PIRSR038084-2"/>
    </source>
</evidence>
<dbReference type="InterPro" id="IPR017380">
    <property type="entry name" value="Hist_AcTrfase_B-typ_cat-su"/>
</dbReference>
<dbReference type="EnsemblMetazoa" id="MESCA012409-RA">
    <property type="protein sequence ID" value="MESCA012409-PA"/>
    <property type="gene ID" value="MESCA012409"/>
</dbReference>
<dbReference type="EC" id="2.3.1.48" evidence="3"/>
<feature type="binding site" evidence="10">
    <location>
        <begin position="208"/>
        <end position="214"/>
    </location>
    <ligand>
        <name>acetyl-CoA</name>
        <dbReference type="ChEBI" id="CHEBI:57288"/>
    </ligand>
</feature>
<dbReference type="InterPro" id="IPR019467">
    <property type="entry name" value="Hat1_N"/>
</dbReference>
<dbReference type="SUPFAM" id="SSF55729">
    <property type="entry name" value="Acyl-CoA N-acyltransferases (Nat)"/>
    <property type="match status" value="1"/>
</dbReference>
<dbReference type="Pfam" id="PF10394">
    <property type="entry name" value="Hat1_N"/>
    <property type="match status" value="1"/>
</dbReference>
<evidence type="ECO:0000259" key="13">
    <source>
        <dbReference type="Pfam" id="PF21183"/>
    </source>
</evidence>